<proteinExistence type="predicted"/>
<keyword evidence="2" id="KW-0472">Membrane</keyword>
<feature type="compositionally biased region" description="Basic and acidic residues" evidence="1">
    <location>
        <begin position="98"/>
        <end position="108"/>
    </location>
</feature>
<dbReference type="AlphaFoldDB" id="A0A6J5Z9I6"/>
<organism evidence="3">
    <name type="scientific">freshwater metagenome</name>
    <dbReference type="NCBI Taxonomy" id="449393"/>
    <lineage>
        <taxon>unclassified sequences</taxon>
        <taxon>metagenomes</taxon>
        <taxon>ecological metagenomes</taxon>
    </lineage>
</organism>
<evidence type="ECO:0000313" key="3">
    <source>
        <dbReference type="EMBL" id="CAB4338136.1"/>
    </source>
</evidence>
<feature type="transmembrane region" description="Helical" evidence="2">
    <location>
        <begin position="6"/>
        <end position="27"/>
    </location>
</feature>
<accession>A0A6J5Z9I6</accession>
<evidence type="ECO:0000256" key="2">
    <source>
        <dbReference type="SAM" id="Phobius"/>
    </source>
</evidence>
<feature type="region of interest" description="Disordered" evidence="1">
    <location>
        <begin position="34"/>
        <end position="108"/>
    </location>
</feature>
<evidence type="ECO:0000256" key="1">
    <source>
        <dbReference type="SAM" id="MobiDB-lite"/>
    </source>
</evidence>
<name>A0A6J5Z9I6_9ZZZZ</name>
<sequence length="108" mass="11167">MTGQSLALLITGLSHVCAAVILVVMLVRLGGSRPQDLRDWWEGDDGGEGGSPDGSPKRGPGGDGIPLPDAQASSVRLRGPGAIAGAFNAPRRPPHRRPVPERDSEPTG</sequence>
<reference evidence="3" key="1">
    <citation type="submission" date="2020-05" db="EMBL/GenBank/DDBJ databases">
        <authorList>
            <person name="Chiriac C."/>
            <person name="Salcher M."/>
            <person name="Ghai R."/>
            <person name="Kavagutti S V."/>
        </authorList>
    </citation>
    <scope>NUCLEOTIDE SEQUENCE</scope>
</reference>
<gene>
    <name evidence="3" type="ORF">UFOPK3522_00350</name>
</gene>
<protein>
    <submittedName>
        <fullName evidence="3">Unannotated protein</fullName>
    </submittedName>
</protein>
<keyword evidence="2" id="KW-1133">Transmembrane helix</keyword>
<keyword evidence="2" id="KW-0812">Transmembrane</keyword>
<dbReference type="EMBL" id="CAESAO010000017">
    <property type="protein sequence ID" value="CAB4338136.1"/>
    <property type="molecule type" value="Genomic_DNA"/>
</dbReference>